<sequence length="282" mass="32103">MFKIRGLLQGCSFFIGLFLIVGIANASFHRNLWPKWEVNNPLSEAVVPHDDWQEFLSRRVVTNEEGINLVDYPHLTKEDYDLLKNYVNKMSKIDIDNYNRNEQLAFWINLYNALTVKVIADYYPVGSIEEINISPGLFSIGPWGKKLIVVDESSLSLDEIQNRIIRPVWNDQRALYALNNGSIGAANLSKKVYQGATLDAALDEAAFGYINSLRGVQVIEGSLIVSKIYEWFSEDFGGTKQDVIIHLKQFAKEPLSSQLKHVNNIDSYVYNWHLNSTVPDES</sequence>
<gene>
    <name evidence="2" type="ORF">BN59_02240</name>
</gene>
<keyword evidence="3" id="KW-1185">Reference proteome</keyword>
<dbReference type="EMBL" id="CCSB01000002">
    <property type="protein sequence ID" value="CDZ77944.1"/>
    <property type="molecule type" value="Genomic_DNA"/>
</dbReference>
<name>A0A078L1R2_9GAMM</name>
<evidence type="ECO:0000313" key="3">
    <source>
        <dbReference type="Proteomes" id="UP000044071"/>
    </source>
</evidence>
<dbReference type="STRING" id="1034943.BN59_02240"/>
<evidence type="ECO:0000313" key="2">
    <source>
        <dbReference type="EMBL" id="CDZ77944.1"/>
    </source>
</evidence>
<dbReference type="Pfam" id="PF04784">
    <property type="entry name" value="DUF547"/>
    <property type="match status" value="1"/>
</dbReference>
<dbReference type="eggNOG" id="COG1626">
    <property type="taxonomic scope" value="Bacteria"/>
</dbReference>
<proteinExistence type="predicted"/>
<dbReference type="PANTHER" id="PTHR46361:SF3">
    <property type="entry name" value="ELECTRON CARRIER_ PROTEIN DISULFIDE OXIDOREDUCTASE"/>
    <property type="match status" value="1"/>
</dbReference>
<dbReference type="PANTHER" id="PTHR46361">
    <property type="entry name" value="ELECTRON CARRIER/ PROTEIN DISULFIDE OXIDOREDUCTASE"/>
    <property type="match status" value="1"/>
</dbReference>
<dbReference type="AlphaFoldDB" id="A0A078L1R2"/>
<organism evidence="2 3">
    <name type="scientific">Legionella massiliensis</name>
    <dbReference type="NCBI Taxonomy" id="1034943"/>
    <lineage>
        <taxon>Bacteria</taxon>
        <taxon>Pseudomonadati</taxon>
        <taxon>Pseudomonadota</taxon>
        <taxon>Gammaproteobacteria</taxon>
        <taxon>Legionellales</taxon>
        <taxon>Legionellaceae</taxon>
        <taxon>Legionella</taxon>
    </lineage>
</organism>
<accession>A0A078L1R2</accession>
<reference evidence="2 3" key="1">
    <citation type="submission" date="2014-06" db="EMBL/GenBank/DDBJ databases">
        <authorList>
            <person name="Urmite Genomes Urmite Genomes"/>
        </authorList>
    </citation>
    <scope>NUCLEOTIDE SEQUENCE [LARGE SCALE GENOMIC DNA]</scope>
</reference>
<evidence type="ECO:0000259" key="1">
    <source>
        <dbReference type="Pfam" id="PF04784"/>
    </source>
</evidence>
<feature type="domain" description="DUF547" evidence="1">
    <location>
        <begin position="96"/>
        <end position="210"/>
    </location>
</feature>
<dbReference type="OrthoDB" id="526867at2"/>
<dbReference type="RefSeq" id="WP_043874400.1">
    <property type="nucleotide sequence ID" value="NZ_CCVW01000002.1"/>
</dbReference>
<dbReference type="Proteomes" id="UP000044071">
    <property type="component" value="Unassembled WGS sequence"/>
</dbReference>
<dbReference type="InterPro" id="IPR006869">
    <property type="entry name" value="DUF547"/>
</dbReference>
<protein>
    <recommendedName>
        <fullName evidence="1">DUF547 domain-containing protein</fullName>
    </recommendedName>
</protein>